<feature type="active site" description="Proton donor/acceptor" evidence="3">
    <location>
        <position position="296"/>
    </location>
</feature>
<evidence type="ECO:0000256" key="2">
    <source>
        <dbReference type="ARBA" id="ARBA00005988"/>
    </source>
</evidence>
<dbReference type="SMART" id="SM00631">
    <property type="entry name" value="Zn_pept"/>
    <property type="match status" value="1"/>
</dbReference>
<dbReference type="GO" id="GO:0004181">
    <property type="term" value="F:metallocarboxypeptidase activity"/>
    <property type="evidence" value="ECO:0007669"/>
    <property type="project" value="InterPro"/>
</dbReference>
<feature type="transmembrane region" description="Helical" evidence="5">
    <location>
        <begin position="576"/>
        <end position="597"/>
    </location>
</feature>
<dbReference type="STRING" id="448386.A0A2V3J0S0"/>
<feature type="signal peptide" evidence="6">
    <location>
        <begin position="1"/>
        <end position="20"/>
    </location>
</feature>
<reference evidence="8 9" key="1">
    <citation type="journal article" date="2018" name="Mol. Biol. Evol.">
        <title>Analysis of the draft genome of the red seaweed Gracilariopsis chorda provides insights into genome size evolution in Rhodophyta.</title>
        <authorList>
            <person name="Lee J."/>
            <person name="Yang E.C."/>
            <person name="Graf L."/>
            <person name="Yang J.H."/>
            <person name="Qiu H."/>
            <person name="Zel Zion U."/>
            <person name="Chan C.X."/>
            <person name="Stephens T.G."/>
            <person name="Weber A.P.M."/>
            <person name="Boo G.H."/>
            <person name="Boo S.M."/>
            <person name="Kim K.M."/>
            <person name="Shin Y."/>
            <person name="Jung M."/>
            <person name="Lee S.J."/>
            <person name="Yim H.S."/>
            <person name="Lee J.H."/>
            <person name="Bhattacharya D."/>
            <person name="Yoon H.S."/>
        </authorList>
    </citation>
    <scope>NUCLEOTIDE SEQUENCE [LARGE SCALE GENOMIC DNA]</scope>
    <source>
        <strain evidence="8 9">SKKU-2015</strain>
        <tissue evidence="8">Whole body</tissue>
    </source>
</reference>
<keyword evidence="5" id="KW-0812">Transmembrane</keyword>
<gene>
    <name evidence="8" type="ORF">BWQ96_02335</name>
</gene>
<keyword evidence="8" id="KW-0378">Hydrolase</keyword>
<dbReference type="Gene3D" id="3.40.630.10">
    <property type="entry name" value="Zn peptidases"/>
    <property type="match status" value="1"/>
</dbReference>
<feature type="chain" id="PRO_5016133973" evidence="6">
    <location>
        <begin position="21"/>
        <end position="659"/>
    </location>
</feature>
<evidence type="ECO:0000256" key="1">
    <source>
        <dbReference type="ARBA" id="ARBA00001947"/>
    </source>
</evidence>
<dbReference type="OrthoDB" id="10249045at2759"/>
<evidence type="ECO:0000256" key="5">
    <source>
        <dbReference type="SAM" id="Phobius"/>
    </source>
</evidence>
<comment type="caution">
    <text evidence="8">The sequence shown here is derived from an EMBL/GenBank/DDBJ whole genome shotgun (WGS) entry which is preliminary data.</text>
</comment>
<dbReference type="SUPFAM" id="SSF53187">
    <property type="entry name" value="Zn-dependent exopeptidases"/>
    <property type="match status" value="1"/>
</dbReference>
<dbReference type="AlphaFoldDB" id="A0A2V3J0S0"/>
<dbReference type="GO" id="GO:0008270">
    <property type="term" value="F:zinc ion binding"/>
    <property type="evidence" value="ECO:0007669"/>
    <property type="project" value="InterPro"/>
</dbReference>
<sequence>MRRAFLCHSLFLLSLHLANAKQFTYLNYNQLHSCLVTLADKYPKLIRLYSAQDRFSLPHVGNCTDPNEQNNDSHASGPCTIWVVELSNFNTLPDDPQRPEILISGELHGDEVIGPHAALAFLQYMTENYETDVFVRHMVDTRLVTVVPMTNAIGFHLNVREEVQQIEPRISFDPNRDFGFDQKPTYCMQTVAARALNELFRVHLFRLLITFHGGTNVIGYEWGDNSHCNGPICKPAPDTKIMAALADRMSYNAGPAGPHTPVYPTGNMGKTVYPVNGGLEDWAYGASWAEEATQCEPSTLGGYAKEKTKKDRMTKRCITYLVETADSKRPPESTLGDSDDMMHRGAPGDGHIPRNVRLLITAVDALEPYTLLHNVKEGRTGKPAVSWSVSGAFQVDGTLLQWSTMDGAVHGFSDAQSGAAGVPIAGGRGTRFSQEFPEDSLSSTDFLFVRVVSVVDHNFTSQPEGSSPDVSPQSHLMGSRGSTKWSFSVGERSIHGRSVFFSPTHMIHMSATGSVKSAESSNMTWGSQPGQLYTPSDTDLCRVIAEKSLSFSPDFCGQSLVAFAHGGAKLSGRASLLSALISVVAILGVGFMLLIVIRRRRSRIPKGGDSPFFTIGNEEDEEERRALSGGEGRREDESTQEQVVSASDVKAHGSEVAHY</sequence>
<feature type="region of interest" description="Disordered" evidence="4">
    <location>
        <begin position="327"/>
        <end position="349"/>
    </location>
</feature>
<dbReference type="EMBL" id="NBIV01000018">
    <property type="protein sequence ID" value="PXF47949.1"/>
    <property type="molecule type" value="Genomic_DNA"/>
</dbReference>
<dbReference type="GO" id="GO:0005615">
    <property type="term" value="C:extracellular space"/>
    <property type="evidence" value="ECO:0007669"/>
    <property type="project" value="TreeGrafter"/>
</dbReference>
<accession>A0A2V3J0S0</accession>
<dbReference type="PANTHER" id="PTHR11705:SF138">
    <property type="entry name" value="PEPTIDASE M14 CARBOXYPEPTIDASE A DOMAIN-CONTAINING PROTEIN"/>
    <property type="match status" value="1"/>
</dbReference>
<evidence type="ECO:0000313" key="8">
    <source>
        <dbReference type="EMBL" id="PXF47949.1"/>
    </source>
</evidence>
<comment type="cofactor">
    <cofactor evidence="1">
        <name>Zn(2+)</name>
        <dbReference type="ChEBI" id="CHEBI:29105"/>
    </cofactor>
</comment>
<feature type="compositionally biased region" description="Basic and acidic residues" evidence="4">
    <location>
        <begin position="623"/>
        <end position="637"/>
    </location>
</feature>
<keyword evidence="5" id="KW-1133">Transmembrane helix</keyword>
<keyword evidence="6" id="KW-0732">Signal</keyword>
<name>A0A2V3J0S0_9FLOR</name>
<organism evidence="8 9">
    <name type="scientific">Gracilariopsis chorda</name>
    <dbReference type="NCBI Taxonomy" id="448386"/>
    <lineage>
        <taxon>Eukaryota</taxon>
        <taxon>Rhodophyta</taxon>
        <taxon>Florideophyceae</taxon>
        <taxon>Rhodymeniophycidae</taxon>
        <taxon>Gracilariales</taxon>
        <taxon>Gracilariaceae</taxon>
        <taxon>Gracilariopsis</taxon>
    </lineage>
</organism>
<keyword evidence="8" id="KW-0121">Carboxypeptidase</keyword>
<dbReference type="PANTHER" id="PTHR11705">
    <property type="entry name" value="PROTEASE FAMILY M14 CARBOXYPEPTIDASE A,B"/>
    <property type="match status" value="1"/>
</dbReference>
<keyword evidence="5" id="KW-0472">Membrane</keyword>
<evidence type="ECO:0000256" key="4">
    <source>
        <dbReference type="SAM" id="MobiDB-lite"/>
    </source>
</evidence>
<dbReference type="PROSITE" id="PS52035">
    <property type="entry name" value="PEPTIDASE_M14"/>
    <property type="match status" value="1"/>
</dbReference>
<comment type="similarity">
    <text evidence="2 3">Belongs to the peptidase M14 family.</text>
</comment>
<feature type="domain" description="Peptidase M14" evidence="7">
    <location>
        <begin position="24"/>
        <end position="325"/>
    </location>
</feature>
<evidence type="ECO:0000256" key="6">
    <source>
        <dbReference type="SAM" id="SignalP"/>
    </source>
</evidence>
<feature type="compositionally biased region" description="Basic and acidic residues" evidence="4">
    <location>
        <begin position="649"/>
        <end position="659"/>
    </location>
</feature>
<proteinExistence type="inferred from homology"/>
<dbReference type="InterPro" id="IPR000834">
    <property type="entry name" value="Peptidase_M14"/>
</dbReference>
<keyword evidence="8" id="KW-0645">Protease</keyword>
<feature type="region of interest" description="Disordered" evidence="4">
    <location>
        <begin position="608"/>
        <end position="659"/>
    </location>
</feature>
<dbReference type="Pfam" id="PF00246">
    <property type="entry name" value="Peptidase_M14"/>
    <property type="match status" value="1"/>
</dbReference>
<protein>
    <submittedName>
        <fullName evidence="8">Carboxypeptidase D</fullName>
    </submittedName>
</protein>
<dbReference type="GO" id="GO:0006508">
    <property type="term" value="P:proteolysis"/>
    <property type="evidence" value="ECO:0007669"/>
    <property type="project" value="InterPro"/>
</dbReference>
<dbReference type="Proteomes" id="UP000247409">
    <property type="component" value="Unassembled WGS sequence"/>
</dbReference>
<evidence type="ECO:0000259" key="7">
    <source>
        <dbReference type="PROSITE" id="PS52035"/>
    </source>
</evidence>
<keyword evidence="9" id="KW-1185">Reference proteome</keyword>
<evidence type="ECO:0000256" key="3">
    <source>
        <dbReference type="PROSITE-ProRule" id="PRU01379"/>
    </source>
</evidence>
<evidence type="ECO:0000313" key="9">
    <source>
        <dbReference type="Proteomes" id="UP000247409"/>
    </source>
</evidence>